<keyword evidence="1" id="KW-0732">Signal</keyword>
<evidence type="ECO:0008006" key="4">
    <source>
        <dbReference type="Google" id="ProtNLM"/>
    </source>
</evidence>
<comment type="caution">
    <text evidence="2">The sequence shown here is derived from an EMBL/GenBank/DDBJ whole genome shotgun (WGS) entry which is preliminary data.</text>
</comment>
<gene>
    <name evidence="2" type="ORF">K8V79_12065</name>
</gene>
<protein>
    <recommendedName>
        <fullName evidence="4">Lipoprotein</fullName>
    </recommendedName>
</protein>
<evidence type="ECO:0000313" key="2">
    <source>
        <dbReference type="EMBL" id="HJF28942.1"/>
    </source>
</evidence>
<proteinExistence type="predicted"/>
<accession>A0A9D2UUT9</accession>
<reference evidence="2" key="2">
    <citation type="submission" date="2021-09" db="EMBL/GenBank/DDBJ databases">
        <authorList>
            <person name="Gilroy R."/>
        </authorList>
    </citation>
    <scope>NUCLEOTIDE SEQUENCE</scope>
    <source>
        <strain evidence="2">CHK135-1449</strain>
    </source>
</reference>
<dbReference type="PROSITE" id="PS51257">
    <property type="entry name" value="PROKAR_LIPOPROTEIN"/>
    <property type="match status" value="1"/>
</dbReference>
<dbReference type="AlphaFoldDB" id="A0A9D2UUT9"/>
<evidence type="ECO:0000313" key="3">
    <source>
        <dbReference type="Proteomes" id="UP000787156"/>
    </source>
</evidence>
<organism evidence="2 3">
    <name type="scientific">Acinetobacter lwoffii</name>
    <dbReference type="NCBI Taxonomy" id="28090"/>
    <lineage>
        <taxon>Bacteria</taxon>
        <taxon>Pseudomonadati</taxon>
        <taxon>Pseudomonadota</taxon>
        <taxon>Gammaproteobacteria</taxon>
        <taxon>Moraxellales</taxon>
        <taxon>Moraxellaceae</taxon>
        <taxon>Acinetobacter</taxon>
    </lineage>
</organism>
<dbReference type="Proteomes" id="UP000787156">
    <property type="component" value="Unassembled WGS sequence"/>
</dbReference>
<name>A0A9D2UUT9_ACILW</name>
<sequence length="210" mass="23301">MKAMTKVGLIGASIVSMGLLSACQSTSQVPDSKEHPHMMKHHEQHAAKKTHQLSPEQREHYQAMRTERMQLGKQMQQACEGKTIGSTVQVKAGDKTIEGQCNIFFKADRKEMKQRGEFRGMRGEHRPMQGNFRGGMNGADVLTDTKRAELVKQYDQYLAERQALQTAFARACQGQAPGKAVQVKIADQTINGQCMVRFQPKAPVATAASQ</sequence>
<evidence type="ECO:0000256" key="1">
    <source>
        <dbReference type="SAM" id="SignalP"/>
    </source>
</evidence>
<reference evidence="2" key="1">
    <citation type="journal article" date="2021" name="PeerJ">
        <title>Extensive microbial diversity within the chicken gut microbiome revealed by metagenomics and culture.</title>
        <authorList>
            <person name="Gilroy R."/>
            <person name="Ravi A."/>
            <person name="Getino M."/>
            <person name="Pursley I."/>
            <person name="Horton D.L."/>
            <person name="Alikhan N.F."/>
            <person name="Baker D."/>
            <person name="Gharbi K."/>
            <person name="Hall N."/>
            <person name="Watson M."/>
            <person name="Adriaenssens E.M."/>
            <person name="Foster-Nyarko E."/>
            <person name="Jarju S."/>
            <person name="Secka A."/>
            <person name="Antonio M."/>
            <person name="Oren A."/>
            <person name="Chaudhuri R.R."/>
            <person name="La Ragione R."/>
            <person name="Hildebrand F."/>
            <person name="Pallen M.J."/>
        </authorList>
    </citation>
    <scope>NUCLEOTIDE SEQUENCE</scope>
    <source>
        <strain evidence="2">CHK135-1449</strain>
    </source>
</reference>
<feature type="chain" id="PRO_5038359798" description="Lipoprotein" evidence="1">
    <location>
        <begin position="28"/>
        <end position="210"/>
    </location>
</feature>
<dbReference type="EMBL" id="DYWX01000132">
    <property type="protein sequence ID" value="HJF28942.1"/>
    <property type="molecule type" value="Genomic_DNA"/>
</dbReference>
<feature type="signal peptide" evidence="1">
    <location>
        <begin position="1"/>
        <end position="27"/>
    </location>
</feature>